<evidence type="ECO:0000313" key="3">
    <source>
        <dbReference type="Proteomes" id="UP000517916"/>
    </source>
</evidence>
<proteinExistence type="predicted"/>
<comment type="caution">
    <text evidence="2">The sequence shown here is derived from an EMBL/GenBank/DDBJ whole genome shotgun (WGS) entry which is preliminary data.</text>
</comment>
<dbReference type="Gene3D" id="3.40.960.10">
    <property type="entry name" value="VSR Endonuclease"/>
    <property type="match status" value="1"/>
</dbReference>
<dbReference type="Pfam" id="PF04480">
    <property type="entry name" value="DUF559"/>
    <property type="match status" value="1"/>
</dbReference>
<dbReference type="InterPro" id="IPR007569">
    <property type="entry name" value="DUF559"/>
</dbReference>
<dbReference type="RefSeq" id="WP_025361156.1">
    <property type="nucleotide sequence ID" value="NZ_BAAABQ010000009.1"/>
</dbReference>
<evidence type="ECO:0000313" key="2">
    <source>
        <dbReference type="EMBL" id="MBA8926595.1"/>
    </source>
</evidence>
<organism evidence="2 3">
    <name type="scientific">Kutzneria viridogrisea</name>
    <dbReference type="NCBI Taxonomy" id="47990"/>
    <lineage>
        <taxon>Bacteria</taxon>
        <taxon>Bacillati</taxon>
        <taxon>Actinomycetota</taxon>
        <taxon>Actinomycetes</taxon>
        <taxon>Pseudonocardiales</taxon>
        <taxon>Pseudonocardiaceae</taxon>
        <taxon>Kutzneria</taxon>
    </lineage>
</organism>
<reference evidence="2 3" key="1">
    <citation type="submission" date="2020-08" db="EMBL/GenBank/DDBJ databases">
        <title>Genomic Encyclopedia of Archaeal and Bacterial Type Strains, Phase II (KMG-II): from individual species to whole genera.</title>
        <authorList>
            <person name="Goeker M."/>
        </authorList>
    </citation>
    <scope>NUCLEOTIDE SEQUENCE [LARGE SCALE GENOMIC DNA]</scope>
    <source>
        <strain evidence="2 3">DSM 43850</strain>
    </source>
</reference>
<name>A0ABR6BIM2_9PSEU</name>
<dbReference type="SUPFAM" id="SSF52980">
    <property type="entry name" value="Restriction endonuclease-like"/>
    <property type="match status" value="1"/>
</dbReference>
<accession>A0ABR6BIM2</accession>
<evidence type="ECO:0000259" key="1">
    <source>
        <dbReference type="Pfam" id="PF04480"/>
    </source>
</evidence>
<sequence length="296" mass="33082">MTSLPTGLYGAFTRDQLRLALGDRGARIALRDHRALHFTRDVLVDARRALSLHTRCAASVLAATPPVTLTSFTAAALHGCAAALHVPVHLHVRYDRQIRSRAGLRVHQGDYEDQDVVDVDGLPVFVPERVIAGLICDETRWRALACFDELLSRLSPVRRAAFKADVAHRVRERRDRRGTRRAELLFELASGLPESPSESKLLLTVVDAGLAAPTCQHEVCKLDGTLLYRLDFAWPDAMVALEYDGYAAHEGRDEQDRARDEDLHRRGWLVLRATAEDLREPAALIARLRAALGRRR</sequence>
<gene>
    <name evidence="2" type="ORF">BC739_003794</name>
</gene>
<feature type="domain" description="DUF559" evidence="1">
    <location>
        <begin position="228"/>
        <end position="279"/>
    </location>
</feature>
<dbReference type="InterPro" id="IPR011335">
    <property type="entry name" value="Restrct_endonuc-II-like"/>
</dbReference>
<dbReference type="Proteomes" id="UP000517916">
    <property type="component" value="Unassembled WGS sequence"/>
</dbReference>
<protein>
    <recommendedName>
        <fullName evidence="1">DUF559 domain-containing protein</fullName>
    </recommendedName>
</protein>
<keyword evidence="3" id="KW-1185">Reference proteome</keyword>
<dbReference type="EMBL" id="JACJID010000002">
    <property type="protein sequence ID" value="MBA8926595.1"/>
    <property type="molecule type" value="Genomic_DNA"/>
</dbReference>